<evidence type="ECO:0000313" key="3">
    <source>
        <dbReference type="Proteomes" id="UP001203058"/>
    </source>
</evidence>
<evidence type="ECO:0000313" key="2">
    <source>
        <dbReference type="EMBL" id="MCH8616635.1"/>
    </source>
</evidence>
<accession>A0ABS9VNT0</accession>
<dbReference type="Proteomes" id="UP001203058">
    <property type="component" value="Unassembled WGS sequence"/>
</dbReference>
<dbReference type="InterPro" id="IPR010093">
    <property type="entry name" value="SinI_DNA-bd"/>
</dbReference>
<dbReference type="NCBIfam" id="TIGR01764">
    <property type="entry name" value="excise"/>
    <property type="match status" value="1"/>
</dbReference>
<protein>
    <submittedName>
        <fullName evidence="2">Excisionase family DNA-binding protein</fullName>
    </submittedName>
</protein>
<reference evidence="2 3" key="1">
    <citation type="submission" date="2022-03" db="EMBL/GenBank/DDBJ databases">
        <authorList>
            <person name="Jo J.-H."/>
            <person name="Im W.-T."/>
        </authorList>
    </citation>
    <scope>NUCLEOTIDE SEQUENCE [LARGE SCALE GENOMIC DNA]</scope>
    <source>
        <strain evidence="2 3">SM33</strain>
    </source>
</reference>
<comment type="caution">
    <text evidence="2">The sequence shown here is derived from an EMBL/GenBank/DDBJ whole genome shotgun (WGS) entry which is preliminary data.</text>
</comment>
<dbReference type="RefSeq" id="WP_241447537.1">
    <property type="nucleotide sequence ID" value="NZ_JAKZHW010000002.1"/>
</dbReference>
<dbReference type="GO" id="GO:0003677">
    <property type="term" value="F:DNA binding"/>
    <property type="evidence" value="ECO:0007669"/>
    <property type="project" value="UniProtKB-KW"/>
</dbReference>
<evidence type="ECO:0000259" key="1">
    <source>
        <dbReference type="Pfam" id="PF12728"/>
    </source>
</evidence>
<dbReference type="Pfam" id="PF12728">
    <property type="entry name" value="HTH_17"/>
    <property type="match status" value="1"/>
</dbReference>
<dbReference type="InterPro" id="IPR041657">
    <property type="entry name" value="HTH_17"/>
</dbReference>
<organism evidence="2 3">
    <name type="scientific">Sphingomonas telluris</name>
    <dbReference type="NCBI Taxonomy" id="2907998"/>
    <lineage>
        <taxon>Bacteria</taxon>
        <taxon>Pseudomonadati</taxon>
        <taxon>Pseudomonadota</taxon>
        <taxon>Alphaproteobacteria</taxon>
        <taxon>Sphingomonadales</taxon>
        <taxon>Sphingomonadaceae</taxon>
        <taxon>Sphingomonas</taxon>
    </lineage>
</organism>
<gene>
    <name evidence="2" type="ORF">LZ016_11055</name>
</gene>
<name>A0ABS9VNT0_9SPHN</name>
<keyword evidence="2" id="KW-0238">DNA-binding</keyword>
<feature type="domain" description="Helix-turn-helix" evidence="1">
    <location>
        <begin position="7"/>
        <end position="50"/>
    </location>
</feature>
<dbReference type="EMBL" id="JAKZHW010000002">
    <property type="protein sequence ID" value="MCH8616635.1"/>
    <property type="molecule type" value="Genomic_DNA"/>
</dbReference>
<proteinExistence type="predicted"/>
<keyword evidence="3" id="KW-1185">Reference proteome</keyword>
<sequence>MDEPILISIDKAAETLSIGRSKTYQLISEGRLLTVNIGRRRLVRADSVRAIASGGTAG</sequence>